<dbReference type="SUPFAM" id="SSF54001">
    <property type="entry name" value="Cysteine proteinases"/>
    <property type="match status" value="1"/>
</dbReference>
<reference evidence="9" key="1">
    <citation type="submission" date="2010-06" db="EMBL/GenBank/DDBJ databases">
        <authorList>
            <person name="Jiang H."/>
            <person name="Abraham K."/>
            <person name="Ali S."/>
            <person name="Alsbrooks S.L."/>
            <person name="Anim B.N."/>
            <person name="Anosike U.S."/>
            <person name="Attaway T."/>
            <person name="Bandaranaike D.P."/>
            <person name="Battles P.K."/>
            <person name="Bell S.N."/>
            <person name="Bell A.V."/>
            <person name="Beltran B."/>
            <person name="Bickham C."/>
            <person name="Bustamante Y."/>
            <person name="Caleb T."/>
            <person name="Canada A."/>
            <person name="Cardenas V."/>
            <person name="Carter K."/>
            <person name="Chacko J."/>
            <person name="Chandrabose M.N."/>
            <person name="Chavez D."/>
            <person name="Chavez A."/>
            <person name="Chen L."/>
            <person name="Chu H.-S."/>
            <person name="Claassen K.J."/>
            <person name="Cockrell R."/>
            <person name="Collins M."/>
            <person name="Cooper J.A."/>
            <person name="Cree A."/>
            <person name="Curry S.M."/>
            <person name="Da Y."/>
            <person name="Dao M.D."/>
            <person name="Das B."/>
            <person name="Davila M.-L."/>
            <person name="Davy-Carroll L."/>
            <person name="Denson S."/>
            <person name="Dinh H."/>
            <person name="Ebong V.E."/>
            <person name="Edwards J.R."/>
            <person name="Egan A."/>
            <person name="El-Daye J."/>
            <person name="Escobedo L."/>
            <person name="Fernandez S."/>
            <person name="Fernando P.R."/>
            <person name="Flagg N."/>
            <person name="Forbes L.D."/>
            <person name="Fowler R.G."/>
            <person name="Fu Q."/>
            <person name="Gabisi R.A."/>
            <person name="Ganer J."/>
            <person name="Garbino Pronczuk A."/>
            <person name="Garcia R.M."/>
            <person name="Garner T."/>
            <person name="Garrett T.E."/>
            <person name="Gonzalez D.A."/>
            <person name="Hamid H."/>
            <person name="Hawkins E.S."/>
            <person name="Hirani K."/>
            <person name="Hogues M.E."/>
            <person name="Hollins B."/>
            <person name="Hsiao C.-H."/>
            <person name="Jabil R."/>
            <person name="James M.L."/>
            <person name="Jhangiani S.N."/>
            <person name="Johnson B."/>
            <person name="Johnson Q."/>
            <person name="Joshi V."/>
            <person name="Kalu J.B."/>
            <person name="Kam C."/>
            <person name="Kashfia A."/>
            <person name="Keebler J."/>
            <person name="Kisamo H."/>
            <person name="Kovar C.L."/>
            <person name="Lago L.A."/>
            <person name="Lai C.-Y."/>
            <person name="Laidlaw J."/>
            <person name="Lara F."/>
            <person name="Le T.-K."/>
            <person name="Lee S.L."/>
            <person name="Legall F.H."/>
            <person name="Lemon S.J."/>
            <person name="Lewis L.R."/>
            <person name="Li B."/>
            <person name="Liu Y."/>
            <person name="Liu Y.-S."/>
            <person name="Lopez J."/>
            <person name="Lozado R.J."/>
            <person name="Lu J."/>
            <person name="Madu R.C."/>
            <person name="Maheshwari M."/>
            <person name="Maheshwari R."/>
            <person name="Malloy K."/>
            <person name="Martinez E."/>
            <person name="Mathew T."/>
            <person name="Mercado I.C."/>
            <person name="Mercado C."/>
            <person name="Meyer B."/>
            <person name="Montgomery K."/>
            <person name="Morgan M.B."/>
            <person name="Munidasa M."/>
            <person name="Nazareth L.V."/>
            <person name="Nelson J."/>
            <person name="Ng B.M."/>
            <person name="Nguyen N.B."/>
            <person name="Nguyen P.Q."/>
            <person name="Nguyen T."/>
            <person name="Obregon M."/>
            <person name="Okwuonu G.O."/>
            <person name="Onwere C.G."/>
            <person name="Orozco G."/>
            <person name="Parra A."/>
            <person name="Patel S."/>
            <person name="Patil S."/>
            <person name="Perez A."/>
            <person name="Perez Y."/>
            <person name="Pham C."/>
            <person name="Primus E.L."/>
            <person name="Pu L.-L."/>
            <person name="Puazo M."/>
            <person name="Qin X."/>
            <person name="Quiroz J.B."/>
            <person name="Reese J."/>
            <person name="Richards S."/>
            <person name="Rives C.M."/>
            <person name="Robberts R."/>
            <person name="Ruiz S.J."/>
            <person name="Ruiz M.J."/>
            <person name="Santibanez J."/>
            <person name="Schneider B.W."/>
            <person name="Sisson I."/>
            <person name="Smith M."/>
            <person name="Sodergren E."/>
            <person name="Song X.-Z."/>
            <person name="Song B.B."/>
            <person name="Summersgill H."/>
            <person name="Thelus R."/>
            <person name="Thornton R.D."/>
            <person name="Trejos Z.Y."/>
            <person name="Usmani K."/>
            <person name="Vattathil S."/>
            <person name="Villasana D."/>
            <person name="Walker D.L."/>
            <person name="Wang S."/>
            <person name="Wang K."/>
            <person name="White C.S."/>
            <person name="Williams A.C."/>
            <person name="Williamson J."/>
            <person name="Wilson K."/>
            <person name="Woghiren I.O."/>
            <person name="Woodworth J.R."/>
            <person name="Worley K.C."/>
            <person name="Wright R.A."/>
            <person name="Wu W."/>
            <person name="Young L."/>
            <person name="Zhang L."/>
            <person name="Zhang J."/>
            <person name="Zhu Y."/>
            <person name="Muzny D.M."/>
            <person name="Weinstock G."/>
            <person name="Gibbs R.A."/>
        </authorList>
    </citation>
    <scope>NUCLEOTIDE SEQUENCE [LARGE SCALE GENOMIC DNA]</scope>
    <source>
        <strain evidence="9">LSR1</strain>
    </source>
</reference>
<dbReference type="RefSeq" id="XP_001948527.2">
    <property type="nucleotide sequence ID" value="XM_001948492.4"/>
</dbReference>
<keyword evidence="5" id="KW-0378">Hydrolase</keyword>
<dbReference type="EnsemblMetazoa" id="XM_008186550.3">
    <property type="protein sequence ID" value="XP_008184772.1"/>
    <property type="gene ID" value="LOC100163781"/>
</dbReference>
<evidence type="ECO:0000256" key="6">
    <source>
        <dbReference type="SAM" id="MobiDB-lite"/>
    </source>
</evidence>
<evidence type="ECO:0000256" key="2">
    <source>
        <dbReference type="ARBA" id="ARBA00022553"/>
    </source>
</evidence>
<organism evidence="8 9">
    <name type="scientific">Acyrthosiphon pisum</name>
    <name type="common">Pea aphid</name>
    <dbReference type="NCBI Taxonomy" id="7029"/>
    <lineage>
        <taxon>Eukaryota</taxon>
        <taxon>Metazoa</taxon>
        <taxon>Ecdysozoa</taxon>
        <taxon>Arthropoda</taxon>
        <taxon>Hexapoda</taxon>
        <taxon>Insecta</taxon>
        <taxon>Pterygota</taxon>
        <taxon>Neoptera</taxon>
        <taxon>Paraneoptera</taxon>
        <taxon>Hemiptera</taxon>
        <taxon>Sternorrhyncha</taxon>
        <taxon>Aphidomorpha</taxon>
        <taxon>Aphidoidea</taxon>
        <taxon>Aphididae</taxon>
        <taxon>Macrosiphini</taxon>
        <taxon>Acyrthosiphon</taxon>
    </lineage>
</organism>
<dbReference type="InterPro" id="IPR003653">
    <property type="entry name" value="Peptidase_C48_C"/>
</dbReference>
<evidence type="ECO:0000313" key="9">
    <source>
        <dbReference type="Proteomes" id="UP000007819"/>
    </source>
</evidence>
<comment type="similarity">
    <text evidence="1">Belongs to the peptidase C48 family.</text>
</comment>
<keyword evidence="9" id="KW-1185">Reference proteome</keyword>
<dbReference type="InterPro" id="IPR051947">
    <property type="entry name" value="Sentrin-specific_protease"/>
</dbReference>
<dbReference type="GeneID" id="100163781"/>
<dbReference type="GO" id="GO:0006508">
    <property type="term" value="P:proteolysis"/>
    <property type="evidence" value="ECO:0007669"/>
    <property type="project" value="UniProtKB-KW"/>
</dbReference>
<feature type="compositionally biased region" description="Polar residues" evidence="6">
    <location>
        <begin position="1323"/>
        <end position="1335"/>
    </location>
</feature>
<dbReference type="GO" id="GO:0070139">
    <property type="term" value="F:SUMO-specific endopeptidase activity"/>
    <property type="evidence" value="ECO:0007669"/>
    <property type="project" value="TreeGrafter"/>
</dbReference>
<proteinExistence type="inferred from homology"/>
<keyword evidence="4" id="KW-0833">Ubl conjugation pathway</keyword>
<dbReference type="RefSeq" id="XP_008184772.1">
    <property type="nucleotide sequence ID" value="XM_008186550.2"/>
</dbReference>
<evidence type="ECO:0000256" key="1">
    <source>
        <dbReference type="ARBA" id="ARBA00005234"/>
    </source>
</evidence>
<evidence type="ECO:0000256" key="4">
    <source>
        <dbReference type="ARBA" id="ARBA00022786"/>
    </source>
</evidence>
<sequence length="1531" mass="174160">MFTVGVNGSGGSNPQSVQSNPQSVESNLQSEESNPQSVQSNPQSVQSNPQSVQSNPQSVQSNLQSVQSNPQSVQSNPQSVQSNLQTVQSNPQTVQSNPQSVLSNPQSVESKSQSVELKSQSVESNPQIVELNPQIVELNPQIVELNPQSEELKPDIVQCNIYHLFKLFPIANFRGDFDNIRKNFSSVPPGADHSKYVKLKLKNIMDPSTKKTIGAIVLPTHQIFNNPNISITPSSPLVKQPTITNRQWGVQTGCSPPVSIVPVSCEQDKSAPNSKETQKNNKRTASYPISNRTIKKPRISITKPPKASKDYKPIISNQVVNHQIKKNDTMVSSINAATLIPSTSNAVIRSSQEITCIQSINEEQQPSKPELNCKEESPRLNINKNDDGILKKYFFMTDNQFKFDDIGNKSGFSHSNQEMLRIQTKNEMFEITRPEMMDELLFAVGMVMKKTVTKEELETLKQNSDVLQSPKLDWSSETKNVTSTSSTTSSTTSPASHNNISNSKNQSNQVSTNKSQRHTINIQQPPKQIIQISNITKQQSASSTISSKMQHSTIKQTDIKHHVSNSQPNNTSLKHLATTKHIQTSNKQKVNSKPLPVSPKHPISTTKKVVNVCQNVKPIVTYQSLVKDVKMCIKCKSLSEDEVCAACRMASHLKNVTVTRIETPSTSAIIAPEIPIITPVKPIDVPSCSVNSVSPQDPVVLLSSSEEEDDDNTLEPIISKVETTEALNKYIGKLTLNPKLLEDKLWQKDLSIKDYFKIEDCQSVHIGSFDTVPARSGDMLVCLHGIRMVIRNPACEPVTIDLQMDNVVKILGFYGEKPLIIIYTDHLAAIGIQYLLNMNQDNKTYFYDPLSKDAMLNKIVWFFNLKRIELAQLEKLLKKLPKKKYGPLTVNQAHKILSLHKKEDEEIKRCAREEQETADSAFVLLVDKLTESTHTIKVLDYKMLSSSEFLNDILFEFYMDYVYTYELSEADRKRTSIFSTYFYTALSKPINLADYNSSLSLSKIRHQRVKKWTKNVKIFEKDFIFIPINESAHWYMAVICYPHLSGKISMKDGTPVNTPDDLTGRYELPPIEAKNPERTEADPNVEDLWLFDVNSTQNYLDKRGVDYETDVANYLKNKHTPVKQPCILILDSISGGVNRARVTATLRDWMEQEYISKYNDDTKDFSPKTIKASLIKVPQQPNFVDCGLFALHYFKLFFKKPIVDYTFPICYLENWFHPDEVSKDSAKRRELRDIILARMKERGSVLPLGFKLPVLDFTPSPTLKSHPYDISNSTNMSNRQSSSNPSYLPNRFHPNAAHNSPRPSTSQNQPKHPNPSLKFPNHFNRNNIGYHNNHQYYDDHNEDSDEESIESIDEDDVNRQFNENDHYDEDFREPYEEDEEYDDDEAIIQEQAEYLAEMVESPEHEDVDEEEDLEHYDNEPINAFHRNMHANNGNVPYVDDPHPGLGIHRGVAHPNENFQLLRPNNRNLVFNDNDEYDEIVDEDEGEDINQIHHHNLNHDIDDDEEDDYPDANPRMNHHRRNNHFNHRRLSN</sequence>
<feature type="compositionally biased region" description="Basic residues" evidence="6">
    <location>
        <begin position="1515"/>
        <end position="1531"/>
    </location>
</feature>
<evidence type="ECO:0000256" key="3">
    <source>
        <dbReference type="ARBA" id="ARBA00022670"/>
    </source>
</evidence>
<dbReference type="SUPFAM" id="SSF57997">
    <property type="entry name" value="Tropomyosin"/>
    <property type="match status" value="1"/>
</dbReference>
<dbReference type="Pfam" id="PF02902">
    <property type="entry name" value="Peptidase_C48"/>
    <property type="match status" value="1"/>
</dbReference>
<feature type="compositionally biased region" description="Acidic residues" evidence="6">
    <location>
        <begin position="1340"/>
        <end position="1356"/>
    </location>
</feature>
<evidence type="ECO:0000313" key="8">
    <source>
        <dbReference type="EnsemblMetazoa" id="XP_001948527.2"/>
    </source>
</evidence>
<dbReference type="GO" id="GO:0005737">
    <property type="term" value="C:cytoplasm"/>
    <property type="evidence" value="ECO:0007669"/>
    <property type="project" value="TreeGrafter"/>
</dbReference>
<dbReference type="PANTHER" id="PTHR46896:SF3">
    <property type="entry name" value="FI06413P-RELATED"/>
    <property type="match status" value="1"/>
</dbReference>
<dbReference type="EnsemblMetazoa" id="XM_001948492.5">
    <property type="protein sequence ID" value="XP_001948527.2"/>
    <property type="gene ID" value="LOC100163781"/>
</dbReference>
<dbReference type="Proteomes" id="UP000007819">
    <property type="component" value="Chromosome A1"/>
</dbReference>
<reference evidence="8" key="2">
    <citation type="submission" date="2022-06" db="UniProtKB">
        <authorList>
            <consortium name="EnsemblMetazoa"/>
        </authorList>
    </citation>
    <scope>IDENTIFICATION</scope>
</reference>
<feature type="region of interest" description="Disordered" evidence="6">
    <location>
        <begin position="471"/>
        <end position="557"/>
    </location>
</feature>
<feature type="compositionally biased region" description="Low complexity" evidence="6">
    <location>
        <begin position="482"/>
        <end position="535"/>
    </location>
</feature>
<feature type="compositionally biased region" description="Low complexity" evidence="6">
    <location>
        <begin position="12"/>
        <end position="85"/>
    </location>
</feature>
<evidence type="ECO:0000256" key="5">
    <source>
        <dbReference type="ARBA" id="ARBA00022801"/>
    </source>
</evidence>
<feature type="compositionally biased region" description="Polar residues" evidence="6">
    <location>
        <begin position="86"/>
        <end position="124"/>
    </location>
</feature>
<dbReference type="KEGG" id="api:100163781"/>
<keyword evidence="3" id="KW-0645">Protease</keyword>
<dbReference type="PANTHER" id="PTHR46896">
    <property type="entry name" value="SENTRIN-SPECIFIC PROTEASE"/>
    <property type="match status" value="1"/>
</dbReference>
<dbReference type="Gene3D" id="3.40.395.10">
    <property type="entry name" value="Adenoviral Proteinase, Chain A"/>
    <property type="match status" value="1"/>
</dbReference>
<feature type="compositionally biased region" description="Polar residues" evidence="6">
    <location>
        <begin position="1297"/>
        <end position="1311"/>
    </location>
</feature>
<feature type="region of interest" description="Disordered" evidence="6">
    <location>
        <begin position="1"/>
        <end position="124"/>
    </location>
</feature>
<name>A0A8R2A2G1_ACYPI</name>
<feature type="compositionally biased region" description="Polar residues" evidence="6">
    <location>
        <begin position="1270"/>
        <end position="1287"/>
    </location>
</feature>
<feature type="region of interest" description="Disordered" evidence="6">
    <location>
        <begin position="1496"/>
        <end position="1531"/>
    </location>
</feature>
<protein>
    <recommendedName>
        <fullName evidence="7">Ubiquitin-like protease family profile domain-containing protein</fullName>
    </recommendedName>
</protein>
<dbReference type="GO" id="GO:0005634">
    <property type="term" value="C:nucleus"/>
    <property type="evidence" value="ECO:0007669"/>
    <property type="project" value="TreeGrafter"/>
</dbReference>
<dbReference type="PROSITE" id="PS50600">
    <property type="entry name" value="ULP_PROTEASE"/>
    <property type="match status" value="1"/>
</dbReference>
<evidence type="ECO:0000259" key="7">
    <source>
        <dbReference type="PROSITE" id="PS50600"/>
    </source>
</evidence>
<feature type="region of interest" description="Disordered" evidence="6">
    <location>
        <begin position="1266"/>
        <end position="1382"/>
    </location>
</feature>
<dbReference type="GO" id="GO:0016926">
    <property type="term" value="P:protein desumoylation"/>
    <property type="evidence" value="ECO:0007669"/>
    <property type="project" value="TreeGrafter"/>
</dbReference>
<feature type="compositionally biased region" description="Polar residues" evidence="6">
    <location>
        <begin position="536"/>
        <end position="556"/>
    </location>
</feature>
<keyword evidence="2" id="KW-0597">Phosphoprotein</keyword>
<feature type="compositionally biased region" description="Acidic residues" evidence="6">
    <location>
        <begin position="1366"/>
        <end position="1382"/>
    </location>
</feature>
<dbReference type="OrthoDB" id="442460at2759"/>
<dbReference type="InterPro" id="IPR038765">
    <property type="entry name" value="Papain-like_cys_pep_sf"/>
</dbReference>
<feature type="region of interest" description="Disordered" evidence="6">
    <location>
        <begin position="265"/>
        <end position="286"/>
    </location>
</feature>
<feature type="compositionally biased region" description="Acidic residues" evidence="6">
    <location>
        <begin position="1500"/>
        <end position="1509"/>
    </location>
</feature>
<feature type="domain" description="Ubiquitin-like protease family profile" evidence="7">
    <location>
        <begin position="934"/>
        <end position="1197"/>
    </location>
</feature>
<accession>A0A8R2A2G1</accession>